<evidence type="ECO:0000256" key="3">
    <source>
        <dbReference type="ARBA" id="ARBA00022692"/>
    </source>
</evidence>
<dbReference type="PANTHER" id="PTHR21716">
    <property type="entry name" value="TRANSMEMBRANE PROTEIN"/>
    <property type="match status" value="1"/>
</dbReference>
<dbReference type="GO" id="GO:0055085">
    <property type="term" value="P:transmembrane transport"/>
    <property type="evidence" value="ECO:0007669"/>
    <property type="project" value="TreeGrafter"/>
</dbReference>
<evidence type="ECO:0000256" key="6">
    <source>
        <dbReference type="SAM" id="Phobius"/>
    </source>
</evidence>
<dbReference type="GO" id="GO:0016020">
    <property type="term" value="C:membrane"/>
    <property type="evidence" value="ECO:0007669"/>
    <property type="project" value="UniProtKB-SubCell"/>
</dbReference>
<dbReference type="EMBL" id="MJGC01000109">
    <property type="protein sequence ID" value="OEJ72910.1"/>
    <property type="molecule type" value="Genomic_DNA"/>
</dbReference>
<sequence>MHRSNRPEYLQRLLLTLGIIALFFAILSLLWILADVLLLVFIGVLVAIVLRTLAKPIARYSPLSAQWALIVVLAILAVGAIAVGWWLIPEIISQFNQLVEGLQVALAQVEAFLSQFGLGQQWFDDIFSAGGPQPFRPTLINRITGTFTQTLGILANLFFIGFIGLFVAIDPEMYRRGIVRLVPPRGRSRTREIIDSLVAGMRAWLLGRVISMVAIGVAIGVGLWLMGIPLALVLGLLTGLLEFIPIVGPILSAGPAILIAITLGFKEALYVAIFYLVMQQLEGNILTPIVQQKTVHLPPALTLTAVLAMGFLFGPLGVLVATPVAAVLYILVKELYLKDLIERDRH</sequence>
<evidence type="ECO:0000256" key="4">
    <source>
        <dbReference type="ARBA" id="ARBA00022989"/>
    </source>
</evidence>
<evidence type="ECO:0000256" key="1">
    <source>
        <dbReference type="ARBA" id="ARBA00004141"/>
    </source>
</evidence>
<comment type="similarity">
    <text evidence="2">Belongs to the autoinducer-2 exporter (AI-2E) (TC 2.A.86) family.</text>
</comment>
<reference evidence="7" key="1">
    <citation type="submission" date="2016-09" db="EMBL/GenBank/DDBJ databases">
        <title>Draft genome of thermotolerant cyanobacterium Desertifilum sp. strain IPPAS B-1220.</title>
        <authorList>
            <person name="Sinetova M.A."/>
            <person name="Bolakhan K."/>
            <person name="Zayadan B.K."/>
            <person name="Mironov K.S."/>
            <person name="Ustinova V."/>
            <person name="Kupriyanova E.V."/>
            <person name="Sidorov R.A."/>
            <person name="Skrypnik A.N."/>
            <person name="Gogoleva N.E."/>
            <person name="Gogolev Y.V."/>
            <person name="Los D.A."/>
        </authorList>
    </citation>
    <scope>NUCLEOTIDE SEQUENCE [LARGE SCALE GENOMIC DNA]</scope>
    <source>
        <strain evidence="7">IPPAS B-1220</strain>
    </source>
</reference>
<dbReference type="RefSeq" id="WP_069969470.1">
    <property type="nucleotide sequence ID" value="NZ_CM124774.1"/>
</dbReference>
<feature type="transmembrane region" description="Helical" evidence="6">
    <location>
        <begin position="66"/>
        <end position="88"/>
    </location>
</feature>
<accession>A0A1E5QE12</accession>
<name>A0A1E5QE12_9CYAN</name>
<proteinExistence type="inferred from homology"/>
<dbReference type="PANTHER" id="PTHR21716:SF62">
    <property type="entry name" value="TRANSPORT PROTEIN YDBI-RELATED"/>
    <property type="match status" value="1"/>
</dbReference>
<feature type="transmembrane region" description="Helical" evidence="6">
    <location>
        <begin position="12"/>
        <end position="30"/>
    </location>
</feature>
<dbReference type="STRING" id="1781255.BH720_22515"/>
<feature type="transmembrane region" description="Helical" evidence="6">
    <location>
        <begin position="209"/>
        <end position="237"/>
    </location>
</feature>
<keyword evidence="3 6" id="KW-0812">Transmembrane</keyword>
<protein>
    <recommendedName>
        <fullName evidence="8">AI-2E family transporter</fullName>
    </recommendedName>
</protein>
<evidence type="ECO:0008006" key="8">
    <source>
        <dbReference type="Google" id="ProtNLM"/>
    </source>
</evidence>
<dbReference type="InterPro" id="IPR002549">
    <property type="entry name" value="AI-2E-like"/>
</dbReference>
<organism evidence="7">
    <name type="scientific">Desertifilum tharense IPPAS B-1220</name>
    <dbReference type="NCBI Taxonomy" id="1781255"/>
    <lineage>
        <taxon>Bacteria</taxon>
        <taxon>Bacillati</taxon>
        <taxon>Cyanobacteriota</taxon>
        <taxon>Cyanophyceae</taxon>
        <taxon>Desertifilales</taxon>
        <taxon>Desertifilaceae</taxon>
        <taxon>Desertifilum</taxon>
    </lineage>
</organism>
<dbReference type="OrthoDB" id="506451at2"/>
<gene>
    <name evidence="7" type="ORF">BH720_22515</name>
</gene>
<feature type="transmembrane region" description="Helical" evidence="6">
    <location>
        <begin position="151"/>
        <end position="169"/>
    </location>
</feature>
<comment type="subcellular location">
    <subcellularLocation>
        <location evidence="1">Membrane</location>
        <topology evidence="1">Multi-pass membrane protein</topology>
    </subcellularLocation>
</comment>
<feature type="transmembrane region" description="Helical" evidence="6">
    <location>
        <begin position="36"/>
        <end position="54"/>
    </location>
</feature>
<comment type="caution">
    <text evidence="7">The sequence shown here is derived from an EMBL/GenBank/DDBJ whole genome shotgun (WGS) entry which is preliminary data.</text>
</comment>
<feature type="transmembrane region" description="Helical" evidence="6">
    <location>
        <begin position="268"/>
        <end position="286"/>
    </location>
</feature>
<feature type="transmembrane region" description="Helical" evidence="6">
    <location>
        <begin position="243"/>
        <end position="261"/>
    </location>
</feature>
<dbReference type="AlphaFoldDB" id="A0A1E5QE12"/>
<evidence type="ECO:0000313" key="7">
    <source>
        <dbReference type="EMBL" id="OEJ72910.1"/>
    </source>
</evidence>
<evidence type="ECO:0000256" key="5">
    <source>
        <dbReference type="ARBA" id="ARBA00023136"/>
    </source>
</evidence>
<feature type="transmembrane region" description="Helical" evidence="6">
    <location>
        <begin position="306"/>
        <end position="332"/>
    </location>
</feature>
<keyword evidence="5 6" id="KW-0472">Membrane</keyword>
<dbReference type="Pfam" id="PF01594">
    <property type="entry name" value="AI-2E_transport"/>
    <property type="match status" value="1"/>
</dbReference>
<evidence type="ECO:0000256" key="2">
    <source>
        <dbReference type="ARBA" id="ARBA00009773"/>
    </source>
</evidence>
<keyword evidence="4 6" id="KW-1133">Transmembrane helix</keyword>